<evidence type="ECO:0000256" key="1">
    <source>
        <dbReference type="ARBA" id="ARBA00004141"/>
    </source>
</evidence>
<keyword evidence="4 6" id="KW-0472">Membrane</keyword>
<name>A0AAN7Z8M5_9PEZI</name>
<evidence type="ECO:0000313" key="9">
    <source>
        <dbReference type="Proteomes" id="UP001305414"/>
    </source>
</evidence>
<proteinExistence type="inferred from homology"/>
<dbReference type="Proteomes" id="UP001305414">
    <property type="component" value="Unassembled WGS sequence"/>
</dbReference>
<keyword evidence="3 6" id="KW-1133">Transmembrane helix</keyword>
<evidence type="ECO:0000256" key="4">
    <source>
        <dbReference type="ARBA" id="ARBA00023136"/>
    </source>
</evidence>
<comment type="caution">
    <text evidence="8">The sequence shown here is derived from an EMBL/GenBank/DDBJ whole genome shotgun (WGS) entry which is preliminary data.</text>
</comment>
<organism evidence="8 9">
    <name type="scientific">Xylaria bambusicola</name>
    <dbReference type="NCBI Taxonomy" id="326684"/>
    <lineage>
        <taxon>Eukaryota</taxon>
        <taxon>Fungi</taxon>
        <taxon>Dikarya</taxon>
        <taxon>Ascomycota</taxon>
        <taxon>Pezizomycotina</taxon>
        <taxon>Sordariomycetes</taxon>
        <taxon>Xylariomycetidae</taxon>
        <taxon>Xylariales</taxon>
        <taxon>Xylariaceae</taxon>
        <taxon>Xylaria</taxon>
    </lineage>
</organism>
<keyword evidence="2 6" id="KW-0812">Transmembrane</keyword>
<evidence type="ECO:0000259" key="7">
    <source>
        <dbReference type="Pfam" id="PF20684"/>
    </source>
</evidence>
<reference evidence="8 9" key="1">
    <citation type="submission" date="2023-10" db="EMBL/GenBank/DDBJ databases">
        <title>Draft genome sequence of Xylaria bambusicola isolate GMP-LS, the root and basal stem rot pathogen of sugarcane in Indonesia.</title>
        <authorList>
            <person name="Selvaraj P."/>
            <person name="Muralishankar V."/>
            <person name="Muruganantham S."/>
            <person name="Sp S."/>
            <person name="Haryani S."/>
            <person name="Lau K.J.X."/>
            <person name="Naqvi N.I."/>
        </authorList>
    </citation>
    <scope>NUCLEOTIDE SEQUENCE [LARGE SCALE GENOMIC DNA]</scope>
    <source>
        <strain evidence="8">GMP-LS</strain>
    </source>
</reference>
<dbReference type="InterPro" id="IPR052337">
    <property type="entry name" value="SAT4-like"/>
</dbReference>
<comment type="similarity">
    <text evidence="5">Belongs to the SAT4 family.</text>
</comment>
<protein>
    <recommendedName>
        <fullName evidence="7">Rhodopsin domain-containing protein</fullName>
    </recommendedName>
</protein>
<dbReference type="GO" id="GO:0016020">
    <property type="term" value="C:membrane"/>
    <property type="evidence" value="ECO:0007669"/>
    <property type="project" value="UniProtKB-SubCell"/>
</dbReference>
<feature type="transmembrane region" description="Helical" evidence="6">
    <location>
        <begin position="43"/>
        <end position="63"/>
    </location>
</feature>
<dbReference type="AlphaFoldDB" id="A0AAN7Z8M5"/>
<evidence type="ECO:0000256" key="3">
    <source>
        <dbReference type="ARBA" id="ARBA00022989"/>
    </source>
</evidence>
<keyword evidence="9" id="KW-1185">Reference proteome</keyword>
<feature type="transmembrane region" description="Helical" evidence="6">
    <location>
        <begin position="120"/>
        <end position="145"/>
    </location>
</feature>
<evidence type="ECO:0000256" key="6">
    <source>
        <dbReference type="SAM" id="Phobius"/>
    </source>
</evidence>
<feature type="domain" description="Rhodopsin" evidence="7">
    <location>
        <begin position="32"/>
        <end position="160"/>
    </location>
</feature>
<feature type="transmembrane region" description="Helical" evidence="6">
    <location>
        <begin position="83"/>
        <end position="108"/>
    </location>
</feature>
<gene>
    <name evidence="8" type="ORF">RRF57_008886</name>
</gene>
<evidence type="ECO:0000313" key="8">
    <source>
        <dbReference type="EMBL" id="KAK5633172.1"/>
    </source>
</evidence>
<sequence>MSSVTDTSLGDTSEGRGPALRIYVIILSSSHLLQLRRFWWDDWFALAAAPAFTLEVIVTLLMIESGLSHHIWALSMPQLATLFKYVYAFQFVYAITIPLSKVSALLFLKRVYPDYQKTAWFNVILWVTHALNVGWFVGIVIASFLNCDPVEKNWKPWMKRSNKRIYRPHHPSIAHASGLAPSHWDRSRRCAVTAIFALGHTPVDPILLCFLELRHIITVRLLRQLMPSGYLYQSHWLGNRFLMYVLSCPLKSCSTSDIEDDRRRLICILLDIR</sequence>
<comment type="subcellular location">
    <subcellularLocation>
        <location evidence="1">Membrane</location>
        <topology evidence="1">Multi-pass membrane protein</topology>
    </subcellularLocation>
</comment>
<dbReference type="Pfam" id="PF20684">
    <property type="entry name" value="Fung_rhodopsin"/>
    <property type="match status" value="1"/>
</dbReference>
<accession>A0AAN7Z8M5</accession>
<evidence type="ECO:0000256" key="2">
    <source>
        <dbReference type="ARBA" id="ARBA00022692"/>
    </source>
</evidence>
<dbReference type="EMBL" id="JAWHQM010000030">
    <property type="protein sequence ID" value="KAK5633172.1"/>
    <property type="molecule type" value="Genomic_DNA"/>
</dbReference>
<dbReference type="InterPro" id="IPR049326">
    <property type="entry name" value="Rhodopsin_dom_fungi"/>
</dbReference>
<dbReference type="PANTHER" id="PTHR33048:SF47">
    <property type="entry name" value="INTEGRAL MEMBRANE PROTEIN-RELATED"/>
    <property type="match status" value="1"/>
</dbReference>
<evidence type="ECO:0000256" key="5">
    <source>
        <dbReference type="ARBA" id="ARBA00038359"/>
    </source>
</evidence>
<dbReference type="PANTHER" id="PTHR33048">
    <property type="entry name" value="PTH11-LIKE INTEGRAL MEMBRANE PROTEIN (AFU_ORTHOLOGUE AFUA_5G11245)"/>
    <property type="match status" value="1"/>
</dbReference>